<feature type="domain" description="ABC-2 type transporter transmembrane" evidence="7">
    <location>
        <begin position="36"/>
        <end position="311"/>
    </location>
</feature>
<gene>
    <name evidence="8" type="ORF">AArcSl_1034</name>
</gene>
<dbReference type="AlphaFoldDB" id="A0A343THV0"/>
<reference evidence="9" key="1">
    <citation type="submission" date="2017-11" db="EMBL/GenBank/DDBJ databases">
        <title>Phenotypic and genomic properties of facultatively anaerobic sulfur-reducing natronoarchaea from hypersaline soda lakes.</title>
        <authorList>
            <person name="Sorokin D.Y."/>
            <person name="Kublanov I.V."/>
            <person name="Roman P."/>
            <person name="Sinninghe Damste J.S."/>
            <person name="Golyshin P.N."/>
            <person name="Rojo D."/>
            <person name="Ciordia S."/>
            <person name="Mena M.D.C."/>
            <person name="Ferrer M."/>
            <person name="Messina E."/>
            <person name="Smedile F."/>
            <person name="La Spada G."/>
            <person name="La Cono V."/>
            <person name="Yakimov M.M."/>
        </authorList>
    </citation>
    <scope>NUCLEOTIDE SEQUENCE [LARGE SCALE GENOMIC DNA]</scope>
    <source>
        <strain evidence="9">AArc-Sl</strain>
    </source>
</reference>
<dbReference type="InterPro" id="IPR013525">
    <property type="entry name" value="ABC2_TM"/>
</dbReference>
<evidence type="ECO:0000256" key="3">
    <source>
        <dbReference type="ARBA" id="ARBA00022692"/>
    </source>
</evidence>
<feature type="transmembrane region" description="Helical" evidence="6">
    <location>
        <begin position="327"/>
        <end position="345"/>
    </location>
</feature>
<evidence type="ECO:0000313" key="9">
    <source>
        <dbReference type="Proteomes" id="UP000263012"/>
    </source>
</evidence>
<keyword evidence="9" id="KW-1185">Reference proteome</keyword>
<feature type="transmembrane region" description="Helical" evidence="6">
    <location>
        <begin position="175"/>
        <end position="200"/>
    </location>
</feature>
<feature type="transmembrane region" description="Helical" evidence="6">
    <location>
        <begin position="290"/>
        <end position="307"/>
    </location>
</feature>
<evidence type="ECO:0000313" key="8">
    <source>
        <dbReference type="EMBL" id="AUX08672.1"/>
    </source>
</evidence>
<evidence type="ECO:0000259" key="7">
    <source>
        <dbReference type="Pfam" id="PF12698"/>
    </source>
</evidence>
<dbReference type="KEGG" id="hdf:AArcSl_1034"/>
<keyword evidence="5 6" id="KW-0472">Membrane</keyword>
<dbReference type="Proteomes" id="UP000263012">
    <property type="component" value="Chromosome"/>
</dbReference>
<evidence type="ECO:0000256" key="4">
    <source>
        <dbReference type="ARBA" id="ARBA00022989"/>
    </source>
</evidence>
<dbReference type="InterPro" id="IPR051449">
    <property type="entry name" value="ABC-2_transporter_component"/>
</dbReference>
<proteinExistence type="predicted"/>
<evidence type="ECO:0000256" key="6">
    <source>
        <dbReference type="SAM" id="Phobius"/>
    </source>
</evidence>
<dbReference type="GO" id="GO:0140359">
    <property type="term" value="F:ABC-type transporter activity"/>
    <property type="evidence" value="ECO:0007669"/>
    <property type="project" value="InterPro"/>
</dbReference>
<keyword evidence="2" id="KW-1003">Cell membrane</keyword>
<dbReference type="PANTHER" id="PTHR30294:SF29">
    <property type="entry name" value="MULTIDRUG ABC TRANSPORTER PERMEASE YBHS-RELATED"/>
    <property type="match status" value="1"/>
</dbReference>
<accession>A0A343THV0</accession>
<dbReference type="PANTHER" id="PTHR30294">
    <property type="entry name" value="MEMBRANE COMPONENT OF ABC TRANSPORTER YHHJ-RELATED"/>
    <property type="match status" value="1"/>
</dbReference>
<organism evidence="8 9">
    <name type="scientific">Halalkaliarchaeum desulfuricum</name>
    <dbReference type="NCBI Taxonomy" id="2055893"/>
    <lineage>
        <taxon>Archaea</taxon>
        <taxon>Methanobacteriati</taxon>
        <taxon>Methanobacteriota</taxon>
        <taxon>Stenosarchaea group</taxon>
        <taxon>Halobacteria</taxon>
        <taxon>Halobacteriales</taxon>
        <taxon>Haloferacaceae</taxon>
        <taxon>Halalkaliarchaeum</taxon>
    </lineage>
</organism>
<feature type="transmembrane region" description="Helical" evidence="6">
    <location>
        <begin position="231"/>
        <end position="250"/>
    </location>
</feature>
<protein>
    <submittedName>
        <fullName evidence="8">ABC-type Na+ efflux pump, permease component</fullName>
    </submittedName>
</protein>
<dbReference type="GO" id="GO:0005886">
    <property type="term" value="C:plasma membrane"/>
    <property type="evidence" value="ECO:0007669"/>
    <property type="project" value="UniProtKB-SubCell"/>
</dbReference>
<evidence type="ECO:0000256" key="2">
    <source>
        <dbReference type="ARBA" id="ARBA00022475"/>
    </source>
</evidence>
<dbReference type="EMBL" id="CP025066">
    <property type="protein sequence ID" value="AUX08672.1"/>
    <property type="molecule type" value="Genomic_DNA"/>
</dbReference>
<feature type="transmembrane region" description="Helical" evidence="6">
    <location>
        <begin position="262"/>
        <end position="283"/>
    </location>
</feature>
<sequence>MRDRKPGRSSSPRLRIAGRELSVLRREKTIVLALLIQLFIAAFSSFLVVGLVSLYDPSSLDGYEVEVAVSGETVDELIAAADRVDGISTTRYDDWETARGTFDTGAADTAVRVDRRDGRIEVTAVAPDSSVESTVVVAQLQQALRGLERDERGRNAGWLDRQPLPLPERPGGSPYYGFTYTVLIPLLLFLPVFISGSLIVDSVTEELDRGTLELLRVAPVTTAEIVDGKSLAAIGLAPAQAALWILLLWVNDTPIANPGTLLLLVAAFATAVVAMGIAIATLAPRRRDAQFLYSVGVLVVFAGSTLLPGNPINAAALLAVDSATATTTATVVVYATVAAAGYLGVRTAIARHGFE</sequence>
<evidence type="ECO:0000256" key="1">
    <source>
        <dbReference type="ARBA" id="ARBA00004651"/>
    </source>
</evidence>
<dbReference type="Pfam" id="PF12698">
    <property type="entry name" value="ABC2_membrane_3"/>
    <property type="match status" value="1"/>
</dbReference>
<dbReference type="RefSeq" id="WP_119816002.1">
    <property type="nucleotide sequence ID" value="NZ_CP025066.1"/>
</dbReference>
<name>A0A343THV0_9EURY</name>
<feature type="transmembrane region" description="Helical" evidence="6">
    <location>
        <begin position="29"/>
        <end position="55"/>
    </location>
</feature>
<keyword evidence="4 6" id="KW-1133">Transmembrane helix</keyword>
<evidence type="ECO:0000256" key="5">
    <source>
        <dbReference type="ARBA" id="ARBA00023136"/>
    </source>
</evidence>
<dbReference type="OrthoDB" id="51659at2157"/>
<keyword evidence="3 6" id="KW-0812">Transmembrane</keyword>
<comment type="subcellular location">
    <subcellularLocation>
        <location evidence="1">Cell membrane</location>
        <topology evidence="1">Multi-pass membrane protein</topology>
    </subcellularLocation>
</comment>
<dbReference type="GeneID" id="37877379"/>